<dbReference type="Pfam" id="PF13583">
    <property type="entry name" value="Reprolysin_4"/>
    <property type="match status" value="1"/>
</dbReference>
<dbReference type="CDD" id="cd00063">
    <property type="entry name" value="FN3"/>
    <property type="match status" value="1"/>
</dbReference>
<name>A0A3M7TEW8_9FLAO</name>
<dbReference type="Pfam" id="PF20009">
    <property type="entry name" value="GEVED"/>
    <property type="match status" value="1"/>
</dbReference>
<dbReference type="AlphaFoldDB" id="A0A3M7TEW8"/>
<dbReference type="InterPro" id="IPR026444">
    <property type="entry name" value="Secre_tail"/>
</dbReference>
<dbReference type="InterPro" id="IPR003961">
    <property type="entry name" value="FN3_dom"/>
</dbReference>
<proteinExistence type="predicted"/>
<dbReference type="Gene3D" id="2.60.40.10">
    <property type="entry name" value="Immunoglobulins"/>
    <property type="match status" value="2"/>
</dbReference>
<gene>
    <name evidence="3" type="ORF">D1631_05510</name>
</gene>
<dbReference type="RefSeq" id="WP_122635568.1">
    <property type="nucleotide sequence ID" value="NZ_QWIU01000002.1"/>
</dbReference>
<dbReference type="SMART" id="SM00060">
    <property type="entry name" value="FN3"/>
    <property type="match status" value="1"/>
</dbReference>
<dbReference type="InterPro" id="IPR013783">
    <property type="entry name" value="Ig-like_fold"/>
</dbReference>
<accession>A0A3M7TEW8</accession>
<evidence type="ECO:0000313" key="4">
    <source>
        <dbReference type="Proteomes" id="UP000278775"/>
    </source>
</evidence>
<dbReference type="InterPro" id="IPR024079">
    <property type="entry name" value="MetalloPept_cat_dom_sf"/>
</dbReference>
<evidence type="ECO:0000259" key="2">
    <source>
        <dbReference type="PROSITE" id="PS50853"/>
    </source>
</evidence>
<evidence type="ECO:0000256" key="1">
    <source>
        <dbReference type="ARBA" id="ARBA00022729"/>
    </source>
</evidence>
<dbReference type="PROSITE" id="PS50853">
    <property type="entry name" value="FN3"/>
    <property type="match status" value="1"/>
</dbReference>
<dbReference type="InterPro" id="IPR045474">
    <property type="entry name" value="GEVED"/>
</dbReference>
<protein>
    <submittedName>
        <fullName evidence="3">T9SS C-terminal target domain-containing protein</fullName>
    </submittedName>
</protein>
<dbReference type="Gene3D" id="3.40.390.10">
    <property type="entry name" value="Collagenase (Catalytic Domain)"/>
    <property type="match status" value="1"/>
</dbReference>
<dbReference type="SUPFAM" id="SSF49265">
    <property type="entry name" value="Fibronectin type III"/>
    <property type="match status" value="1"/>
</dbReference>
<organism evidence="3 4">
    <name type="scientific">Chryseobacterium nematophagum</name>
    <dbReference type="NCBI Taxonomy" id="2305228"/>
    <lineage>
        <taxon>Bacteria</taxon>
        <taxon>Pseudomonadati</taxon>
        <taxon>Bacteroidota</taxon>
        <taxon>Flavobacteriia</taxon>
        <taxon>Flavobacteriales</taxon>
        <taxon>Weeksellaceae</taxon>
        <taxon>Chryseobacterium group</taxon>
        <taxon>Chryseobacterium</taxon>
    </lineage>
</organism>
<comment type="caution">
    <text evidence="3">The sequence shown here is derived from an EMBL/GenBank/DDBJ whole genome shotgun (WGS) entry which is preliminary data.</text>
</comment>
<dbReference type="EMBL" id="QWIU01000002">
    <property type="protein sequence ID" value="RNA61427.1"/>
    <property type="molecule type" value="Genomic_DNA"/>
</dbReference>
<dbReference type="Pfam" id="PF00041">
    <property type="entry name" value="fn3"/>
    <property type="match status" value="1"/>
</dbReference>
<dbReference type="SUPFAM" id="SSF55486">
    <property type="entry name" value="Metalloproteases ('zincins'), catalytic domain"/>
    <property type="match status" value="1"/>
</dbReference>
<dbReference type="Pfam" id="PF18962">
    <property type="entry name" value="Por_Secre_tail"/>
    <property type="match status" value="1"/>
</dbReference>
<dbReference type="InterPro" id="IPR036116">
    <property type="entry name" value="FN3_sf"/>
</dbReference>
<feature type="domain" description="Fibronectin type-III" evidence="2">
    <location>
        <begin position="644"/>
        <end position="729"/>
    </location>
</feature>
<dbReference type="OrthoDB" id="9792152at2"/>
<reference evidence="3 4" key="1">
    <citation type="submission" date="2018-08" db="EMBL/GenBank/DDBJ databases">
        <title>Chryseobacterium nematophagum: a novel matrix digesting pathogen of nematodes.</title>
        <authorList>
            <person name="Page A."/>
            <person name="Roberts M."/>
            <person name="Felix M.-A."/>
            <person name="Weir W."/>
        </authorList>
    </citation>
    <scope>NUCLEOTIDE SEQUENCE [LARGE SCALE GENOMIC DNA]</scope>
    <source>
        <strain evidence="3 4">JUb129</strain>
    </source>
</reference>
<keyword evidence="1" id="KW-0732">Signal</keyword>
<dbReference type="GO" id="GO:0008237">
    <property type="term" value="F:metallopeptidase activity"/>
    <property type="evidence" value="ECO:0007669"/>
    <property type="project" value="InterPro"/>
</dbReference>
<evidence type="ECO:0000313" key="3">
    <source>
        <dbReference type="EMBL" id="RNA61427.1"/>
    </source>
</evidence>
<sequence>MKKFSIFIFFLIGGTLFSQWSPIEPQKGLENISNRQNYYKLNIDVIKAQLKNAQETGKNAKAVEILLPTLEGKIERFSIYSFPVLAKELADEYQLGSYVGVGIDDPSKYVRFSIAPNDFQSMIIKNGESEFIEPQDQDKAIYVVHPRSKGNRDFTCGIDENPISIKQLEQLREQGKIFTHQPTDFSKSSDQKFRTMRLVVSTTGDYTAFHGGTVEGAITAINATMTRVNGVLEKDFALHLDVQNFPQIIYTDPDTDPYSVDGAGNSVWNLELQNVLTNSIGNVNYDIGHLFVGHQSPPFAGNAGCIGCICVDPDNNFSTGKGSAFSSSNTPQGDIFDLTIVAHEFGHQLGANHTFSNNLEEGTGTNVEPGSGFTIMSYGGSDIGPYYHYASINQVQNNLNNTTCDIETSIINNPPVIEPLPPPYTIPKGTAFVLSASVNDPEGDPMTYSWEQMDNAQSPITDVTGNNTTGALFRSLPPGTSPTRYFPKLSSVLNGNLIVPSDWEAVPNVSRLMVFALTVRDNNAIASQQQTQSALQLIIVNDDGPFKINSTQVDPTIPYAVKWDVANTNAVPYNVSNVKIDYTIDNGVTWDILSSSTPNDGEEYFFFPISLNNHSIKLRISAIDNIFYAIQKIFVTNGICDTVPPINIEITNITSSSAVVSWDPIGSANYLIRYKKSNDTSWEQTTSTTNMITINNLNENSSYDIQVATECSGIASDFSNILNFSTPFAYCETSSLESNDYISNINLANVSNSSGPSPYTSYAEDPALQIDLTRGSNYTLSVTKAWQNAVSRPDMISAWIDFNNDGEFDITSERIMEEYVDAQNPIISNFTVPTDALLNKKLRMRIILSYDDGLGLPIIAPCGSFDIGEVEDYSVIINDFLSTINTYGAKSEIQLYPNPVDDRLMISNVSNHASYIIYNALGQLVDNGSIFNNEINVSSLAQGVYSIVVVEKRKNLMFKSKFIKK</sequence>
<dbReference type="Proteomes" id="UP000278775">
    <property type="component" value="Unassembled WGS sequence"/>
</dbReference>
<dbReference type="NCBIfam" id="TIGR04183">
    <property type="entry name" value="Por_Secre_tail"/>
    <property type="match status" value="1"/>
</dbReference>